<evidence type="ECO:0008006" key="2">
    <source>
        <dbReference type="Google" id="ProtNLM"/>
    </source>
</evidence>
<dbReference type="InterPro" id="IPR043129">
    <property type="entry name" value="ATPase_NBD"/>
</dbReference>
<comment type="caution">
    <text evidence="1">The sequence shown here is derived from an EMBL/GenBank/DDBJ whole genome shotgun (WGS) entry which is preliminary data.</text>
</comment>
<proteinExistence type="predicted"/>
<evidence type="ECO:0000313" key="1">
    <source>
        <dbReference type="EMBL" id="KAA6348593.1"/>
    </source>
</evidence>
<accession>A0A5J4STM5</accession>
<dbReference type="PANTHER" id="PTHR18964">
    <property type="entry name" value="ROK (REPRESSOR, ORF, KINASE) FAMILY"/>
    <property type="match status" value="1"/>
</dbReference>
<protein>
    <recommendedName>
        <fullName evidence="2">Glucokinase</fullName>
    </recommendedName>
</protein>
<reference evidence="1" key="1">
    <citation type="submission" date="2019-03" db="EMBL/GenBank/DDBJ databases">
        <title>Single cell metagenomics reveals metabolic interactions within the superorganism composed of flagellate Streblomastix strix and complex community of Bacteroidetes bacteria on its surface.</title>
        <authorList>
            <person name="Treitli S.C."/>
            <person name="Kolisko M."/>
            <person name="Husnik F."/>
            <person name="Keeling P."/>
            <person name="Hampl V."/>
        </authorList>
    </citation>
    <scope>NUCLEOTIDE SEQUENCE</scope>
    <source>
        <strain evidence="1">STM</strain>
    </source>
</reference>
<sequence>GLLIARDDESLLRRLSSEEITSKEVYEAVLEGDLIAQEAFSFTGRLLGQALADFVAFSSPQAVILFGGLTNAGDYIMKPIQKAMDDNVLKVFKGKTQLLISELKDSDAAILGASALAWESKD</sequence>
<dbReference type="AlphaFoldDB" id="A0A5J4STM5"/>
<organism evidence="1">
    <name type="scientific">termite gut metagenome</name>
    <dbReference type="NCBI Taxonomy" id="433724"/>
    <lineage>
        <taxon>unclassified sequences</taxon>
        <taxon>metagenomes</taxon>
        <taxon>organismal metagenomes</taxon>
    </lineage>
</organism>
<dbReference type="Gene3D" id="3.30.420.40">
    <property type="match status" value="2"/>
</dbReference>
<gene>
    <name evidence="1" type="ORF">EZS27_003922</name>
</gene>
<dbReference type="Pfam" id="PF00480">
    <property type="entry name" value="ROK"/>
    <property type="match status" value="1"/>
</dbReference>
<dbReference type="SUPFAM" id="SSF53067">
    <property type="entry name" value="Actin-like ATPase domain"/>
    <property type="match status" value="1"/>
</dbReference>
<name>A0A5J4STM5_9ZZZZ</name>
<feature type="non-terminal residue" evidence="1">
    <location>
        <position position="1"/>
    </location>
</feature>
<dbReference type="PANTHER" id="PTHR18964:SF149">
    <property type="entry name" value="BIFUNCTIONAL UDP-N-ACETYLGLUCOSAMINE 2-EPIMERASE_N-ACETYLMANNOSAMINE KINASE"/>
    <property type="match status" value="1"/>
</dbReference>
<dbReference type="EMBL" id="SNRY01000064">
    <property type="protein sequence ID" value="KAA6348593.1"/>
    <property type="molecule type" value="Genomic_DNA"/>
</dbReference>
<dbReference type="InterPro" id="IPR000600">
    <property type="entry name" value="ROK"/>
</dbReference>